<dbReference type="Proteomes" id="UP001058974">
    <property type="component" value="Chromosome 7"/>
</dbReference>
<dbReference type="AlphaFoldDB" id="A0A9D4VTJ3"/>
<dbReference type="Gramene" id="Psat07G0537900-T1">
    <property type="protein sequence ID" value="KAI5390029.1"/>
    <property type="gene ID" value="KIW84_075379"/>
</dbReference>
<accession>A0A9D4VTJ3</accession>
<feature type="compositionally biased region" description="Basic and acidic residues" evidence="1">
    <location>
        <begin position="115"/>
        <end position="134"/>
    </location>
</feature>
<feature type="region of interest" description="Disordered" evidence="1">
    <location>
        <begin position="112"/>
        <end position="151"/>
    </location>
</feature>
<feature type="compositionally biased region" description="Polar residues" evidence="1">
    <location>
        <begin position="57"/>
        <end position="71"/>
    </location>
</feature>
<keyword evidence="3" id="KW-1185">Reference proteome</keyword>
<evidence type="ECO:0000256" key="1">
    <source>
        <dbReference type="SAM" id="MobiDB-lite"/>
    </source>
</evidence>
<dbReference type="EMBL" id="JAMSHJ010000007">
    <property type="protein sequence ID" value="KAI5390029.1"/>
    <property type="molecule type" value="Genomic_DNA"/>
</dbReference>
<reference evidence="2 3" key="1">
    <citation type="journal article" date="2022" name="Nat. Genet.">
        <title>Improved pea reference genome and pan-genome highlight genomic features and evolutionary characteristics.</title>
        <authorList>
            <person name="Yang T."/>
            <person name="Liu R."/>
            <person name="Luo Y."/>
            <person name="Hu S."/>
            <person name="Wang D."/>
            <person name="Wang C."/>
            <person name="Pandey M.K."/>
            <person name="Ge S."/>
            <person name="Xu Q."/>
            <person name="Li N."/>
            <person name="Li G."/>
            <person name="Huang Y."/>
            <person name="Saxena R.K."/>
            <person name="Ji Y."/>
            <person name="Li M."/>
            <person name="Yan X."/>
            <person name="He Y."/>
            <person name="Liu Y."/>
            <person name="Wang X."/>
            <person name="Xiang C."/>
            <person name="Varshney R.K."/>
            <person name="Ding H."/>
            <person name="Gao S."/>
            <person name="Zong X."/>
        </authorList>
    </citation>
    <scope>NUCLEOTIDE SEQUENCE [LARGE SCALE GENOMIC DNA]</scope>
    <source>
        <strain evidence="2 3">cv. Zhongwan 6</strain>
    </source>
</reference>
<feature type="region of interest" description="Disordered" evidence="1">
    <location>
        <begin position="47"/>
        <end position="72"/>
    </location>
</feature>
<protein>
    <submittedName>
        <fullName evidence="2">Uncharacterized protein</fullName>
    </submittedName>
</protein>
<comment type="caution">
    <text evidence="2">The sequence shown here is derived from an EMBL/GenBank/DDBJ whole genome shotgun (WGS) entry which is preliminary data.</text>
</comment>
<evidence type="ECO:0000313" key="2">
    <source>
        <dbReference type="EMBL" id="KAI5390029.1"/>
    </source>
</evidence>
<gene>
    <name evidence="2" type="ORF">KIW84_075379</name>
</gene>
<name>A0A9D4VTJ3_PEA</name>
<feature type="compositionally biased region" description="Basic and acidic residues" evidence="1">
    <location>
        <begin position="47"/>
        <end position="56"/>
    </location>
</feature>
<evidence type="ECO:0000313" key="3">
    <source>
        <dbReference type="Proteomes" id="UP001058974"/>
    </source>
</evidence>
<feature type="compositionally biased region" description="Basic and acidic residues" evidence="1">
    <location>
        <begin position="141"/>
        <end position="151"/>
    </location>
</feature>
<sequence>MEVCRRNRTIVLCTAATEHQNHHILSPSASVRVAVVAPAAMFESYHSEHSDADTHKSANTGDLGQPKNTTFRGFRSEFHPALAPDPISVEEVEELRAKVQKLELEKSQLQLKLDQTTKENKDLKRESQEKDKALNKSSKRVKCEEGKRKWI</sequence>
<organism evidence="2 3">
    <name type="scientific">Pisum sativum</name>
    <name type="common">Garden pea</name>
    <name type="synonym">Lathyrus oleraceus</name>
    <dbReference type="NCBI Taxonomy" id="3888"/>
    <lineage>
        <taxon>Eukaryota</taxon>
        <taxon>Viridiplantae</taxon>
        <taxon>Streptophyta</taxon>
        <taxon>Embryophyta</taxon>
        <taxon>Tracheophyta</taxon>
        <taxon>Spermatophyta</taxon>
        <taxon>Magnoliopsida</taxon>
        <taxon>eudicotyledons</taxon>
        <taxon>Gunneridae</taxon>
        <taxon>Pentapetalae</taxon>
        <taxon>rosids</taxon>
        <taxon>fabids</taxon>
        <taxon>Fabales</taxon>
        <taxon>Fabaceae</taxon>
        <taxon>Papilionoideae</taxon>
        <taxon>50 kb inversion clade</taxon>
        <taxon>NPAAA clade</taxon>
        <taxon>Hologalegina</taxon>
        <taxon>IRL clade</taxon>
        <taxon>Fabeae</taxon>
        <taxon>Lathyrus</taxon>
    </lineage>
</organism>
<proteinExistence type="predicted"/>